<protein>
    <submittedName>
        <fullName evidence="1">Oidioi.mRNA.OKI2018_I69.chr2.g5509.t1.cds</fullName>
    </submittedName>
</protein>
<dbReference type="EMBL" id="OU015567">
    <property type="protein sequence ID" value="CAG5111177.1"/>
    <property type="molecule type" value="Genomic_DNA"/>
</dbReference>
<proteinExistence type="predicted"/>
<dbReference type="InterPro" id="IPR011009">
    <property type="entry name" value="Kinase-like_dom_sf"/>
</dbReference>
<sequence>MKLLSAFLALGEASKIPSNSFNAVEIFQKVKNDHGITGDLPSRSAERNFQHAKGTVKANTSPEKALQFCQEHTGASDATVSLLGEGGQGVVYNCSSASLNFEAAEKLYRYPTTLDKERMRIVDKAMSDSGNGPIFFGSIEETVPPAYVNFYELLYGDSIDKIDELRPSDIDVYRAAAKRFASMHIISEEECPRPITNCYHAWPWNTRAIRSHYETATDPAKEWVEERIGQFPVQGEFLNISSAEGLIDFMYDVQWGTISPTVWCHNDAHDGNVFIRDAPEGTSMEERLMLIDYDNSEFGTRAFDLAYYIIRFYERFNKDIYEDFLNMYLREYNRISGVRQFSIKELEQEMTCVWPYLFMEQSVFYRSIGVDEDFCNFMFDVMRAMLDEYANGKASCPWTGRYSEFPKCKPPA</sequence>
<evidence type="ECO:0000313" key="2">
    <source>
        <dbReference type="Proteomes" id="UP001158576"/>
    </source>
</evidence>
<dbReference type="Proteomes" id="UP001158576">
    <property type="component" value="Chromosome 2"/>
</dbReference>
<accession>A0ABN7T0I3</accession>
<gene>
    <name evidence="1" type="ORF">OKIOD_LOCUS14274</name>
</gene>
<dbReference type="SUPFAM" id="SSF56112">
    <property type="entry name" value="Protein kinase-like (PK-like)"/>
    <property type="match status" value="1"/>
</dbReference>
<dbReference type="Pfam" id="PF01633">
    <property type="entry name" value="Choline_kinase"/>
    <property type="match status" value="1"/>
</dbReference>
<name>A0ABN7T0I3_OIKDI</name>
<evidence type="ECO:0000313" key="1">
    <source>
        <dbReference type="EMBL" id="CAG5111177.1"/>
    </source>
</evidence>
<reference evidence="1 2" key="1">
    <citation type="submission" date="2021-04" db="EMBL/GenBank/DDBJ databases">
        <authorList>
            <person name="Bliznina A."/>
        </authorList>
    </citation>
    <scope>NUCLEOTIDE SEQUENCE [LARGE SCALE GENOMIC DNA]</scope>
</reference>
<keyword evidence="2" id="KW-1185">Reference proteome</keyword>
<organism evidence="1 2">
    <name type="scientific">Oikopleura dioica</name>
    <name type="common">Tunicate</name>
    <dbReference type="NCBI Taxonomy" id="34765"/>
    <lineage>
        <taxon>Eukaryota</taxon>
        <taxon>Metazoa</taxon>
        <taxon>Chordata</taxon>
        <taxon>Tunicata</taxon>
        <taxon>Appendicularia</taxon>
        <taxon>Copelata</taxon>
        <taxon>Oikopleuridae</taxon>
        <taxon>Oikopleura</taxon>
    </lineage>
</organism>
<dbReference type="Gene3D" id="3.90.1200.10">
    <property type="match status" value="1"/>
</dbReference>